<organism evidence="1 2">
    <name type="scientific">Vibrio cidicii</name>
    <dbReference type="NCBI Taxonomy" id="1763883"/>
    <lineage>
        <taxon>Bacteria</taxon>
        <taxon>Pseudomonadati</taxon>
        <taxon>Pseudomonadota</taxon>
        <taxon>Gammaproteobacteria</taxon>
        <taxon>Vibrionales</taxon>
        <taxon>Vibrionaceae</taxon>
        <taxon>Vibrio</taxon>
    </lineage>
</organism>
<dbReference type="RefSeq" id="WP_061897715.1">
    <property type="nucleotide sequence ID" value="NZ_LOBR01000073.1"/>
</dbReference>
<dbReference type="EMBL" id="LOBR01000073">
    <property type="protein sequence ID" value="KYN85020.1"/>
    <property type="molecule type" value="Genomic_DNA"/>
</dbReference>
<evidence type="ECO:0000313" key="2">
    <source>
        <dbReference type="Proteomes" id="UP000075346"/>
    </source>
</evidence>
<proteinExistence type="predicted"/>
<sequence length="254" mass="28744">MTIMLDCSSEESAFESVSTAFSCTEEALKSVLLSIDLNEIYESDDDICIPCEEYLYNYVTKRLGEPRPFSSVVWFHGTRTSKQNNFENGVFPLNDSLNWVWDILLLSAPNKECRENLEFMRTNGVDDYLYGLRVNGSIHWGPYGILVRDVAFNTSKLSQHDYLGMPELVEDILNAYKKQFGICLYSHYEKVLVPKLVKFQCTTRLDDGCIEAALGYLYARVRGEQVNGMSVTCIDMSGVAITPNQIMAVETVSP</sequence>
<accession>A0A151KUK8</accession>
<dbReference type="AlphaFoldDB" id="A0A151KUK8"/>
<reference evidence="2" key="1">
    <citation type="submission" date="2015-12" db="EMBL/GenBank/DDBJ databases">
        <authorList>
            <person name="Shamseldin A."/>
            <person name="Moawad H."/>
            <person name="Abd El-Rahim W.M."/>
            <person name="Sadowsky M.J."/>
        </authorList>
    </citation>
    <scope>NUCLEOTIDE SEQUENCE [LARGE SCALE GENOMIC DNA]</scope>
    <source>
        <strain evidence="2">2538-88</strain>
    </source>
</reference>
<protein>
    <submittedName>
        <fullName evidence="1">Uncharacterized protein</fullName>
    </submittedName>
</protein>
<dbReference type="Proteomes" id="UP000075346">
    <property type="component" value="Unassembled WGS sequence"/>
</dbReference>
<name>A0A151KUK8_9VIBR</name>
<gene>
    <name evidence="1" type="ORF">ATY37_20125</name>
</gene>
<evidence type="ECO:0000313" key="1">
    <source>
        <dbReference type="EMBL" id="KYN85020.1"/>
    </source>
</evidence>
<comment type="caution">
    <text evidence="1">The sequence shown here is derived from an EMBL/GenBank/DDBJ whole genome shotgun (WGS) entry which is preliminary data.</text>
</comment>